<name>A0A8S5U608_9CAUD</name>
<sequence>MNIDENLINGLIEKEIKRQLNSKIDRAIERIVTREVEGKLSSYPIIDYISDIMNRDKEFKKSIASACATNLYNNLVTDSSEYDDDYYED</sequence>
<accession>A0A8S5U608</accession>
<dbReference type="EMBL" id="BK016017">
    <property type="protein sequence ID" value="DAF89830.1"/>
    <property type="molecule type" value="Genomic_DNA"/>
</dbReference>
<evidence type="ECO:0000313" key="1">
    <source>
        <dbReference type="EMBL" id="DAF89830.1"/>
    </source>
</evidence>
<reference evidence="1" key="1">
    <citation type="journal article" date="2021" name="Proc. Natl. Acad. Sci. U.S.A.">
        <title>A Catalog of Tens of Thousands of Viruses from Human Metagenomes Reveals Hidden Associations with Chronic Diseases.</title>
        <authorList>
            <person name="Tisza M.J."/>
            <person name="Buck C.B."/>
        </authorList>
    </citation>
    <scope>NUCLEOTIDE SEQUENCE</scope>
    <source>
        <strain evidence="1">CteLh2</strain>
    </source>
</reference>
<organism evidence="1">
    <name type="scientific">Siphoviridae sp. cteLh2</name>
    <dbReference type="NCBI Taxonomy" id="2825590"/>
    <lineage>
        <taxon>Viruses</taxon>
        <taxon>Duplodnaviria</taxon>
        <taxon>Heunggongvirae</taxon>
        <taxon>Uroviricota</taxon>
        <taxon>Caudoviricetes</taxon>
    </lineage>
</organism>
<proteinExistence type="predicted"/>
<protein>
    <submittedName>
        <fullName evidence="1">Uncharacterized protein</fullName>
    </submittedName>
</protein>